<feature type="region of interest" description="Disordered" evidence="1">
    <location>
        <begin position="727"/>
        <end position="758"/>
    </location>
</feature>
<comment type="caution">
    <text evidence="2">The sequence shown here is derived from an EMBL/GenBank/DDBJ whole genome shotgun (WGS) entry which is preliminary data.</text>
</comment>
<feature type="compositionally biased region" description="Polar residues" evidence="1">
    <location>
        <begin position="650"/>
        <end position="661"/>
    </location>
</feature>
<feature type="region of interest" description="Disordered" evidence="1">
    <location>
        <begin position="499"/>
        <end position="605"/>
    </location>
</feature>
<feature type="compositionally biased region" description="Low complexity" evidence="1">
    <location>
        <begin position="702"/>
        <end position="713"/>
    </location>
</feature>
<reference evidence="2 3" key="1">
    <citation type="submission" date="2015-11" db="EMBL/GenBank/DDBJ databases">
        <title>Genomes and virulence difference between two physiological races of Phytophthora nicotianae.</title>
        <authorList>
            <person name="Liu H."/>
            <person name="Ma X."/>
            <person name="Yu H."/>
            <person name="Fang D."/>
            <person name="Li Y."/>
            <person name="Wang X."/>
            <person name="Wang W."/>
            <person name="Dong Y."/>
            <person name="Xiao B."/>
        </authorList>
    </citation>
    <scope>NUCLEOTIDE SEQUENCE [LARGE SCALE GENOMIC DNA]</scope>
    <source>
        <strain evidence="3">race 1</strain>
    </source>
</reference>
<gene>
    <name evidence="2" type="ORF">AM588_10010631</name>
</gene>
<sequence>MAHIETKDPFGFVGSHVVRKQPRKGGEEHGWLTRYDEVLDCYTLFVPGGGEPRLLARGEVMKFLSAPNVELHDDDQDEFPPPVKDTSTSRYLGVKLRRPPQHSRDDENTMDEDIRGHVTCFLPFGDRYCVEYEDGSAEEMSESAVIDGMIALIKSPFFSSPSHKNTRNGSIRTRRSIEELDGEVTVPVRRKRQRVKTLSDEEVQEIPNGSVAVVENVADQQQDNDVVIVDQAEVEAETSTETEPAPNILEIMSSTLGTSTPRENSLEMASHPVEETIHIDEGEVAGQDDTAAEVFDTPEEPVSSGGLTDAAQTDAAPMEGQKDVPFYIIEKKPHAATEPLPRRAMAFELLRASLLNLLDRREASTVKIAMQYDLLRNPDVRDRDAVIRLMNADGLLVLNHLLNSYATEVLEDEEEETKDDSPEKIRERMERDDELLHVLKIVAMLPTPSRDQVIASNIGKTINYLTKKRGPPGRKSVLPKCITALAKWIKSSWIKNIPPAPKVSPKAAFKPRQPASRPQQQARRGGRGGSRGRPNLQLNRRQPPPSKRPQRQVSLVPRTPPEEQRIPVDNTPIPRLPRLSSQRAVATSAPAPPQPPAPRRVTGGLKPDWMRQKENLSRSRFCIDDYTNVDTRLYRDNRAHPITNVPVVGTPSQALTQQDQNPDQHEDAGGPDGVFGRSQRLRFGKRWSTQEFGMMDPPGTLRQPPRSYSMPSYSRSLYSDQYASVYVPPVPNSSRRPRSILRRVSRYNDEPAIDGPGS</sequence>
<evidence type="ECO:0000313" key="3">
    <source>
        <dbReference type="Proteomes" id="UP000054636"/>
    </source>
</evidence>
<feature type="compositionally biased region" description="Low complexity" evidence="1">
    <location>
        <begin position="511"/>
        <end position="523"/>
    </location>
</feature>
<protein>
    <submittedName>
        <fullName evidence="2">Sulfate Permease (SulP) Family</fullName>
    </submittedName>
</protein>
<accession>A0A0W8DTR1</accession>
<name>A0A0W8DTR1_PHYNI</name>
<feature type="region of interest" description="Disordered" evidence="1">
    <location>
        <begin position="690"/>
        <end position="713"/>
    </location>
</feature>
<proteinExistence type="predicted"/>
<dbReference type="AlphaFoldDB" id="A0A0W8DTR1"/>
<feature type="region of interest" description="Disordered" evidence="1">
    <location>
        <begin position="298"/>
        <end position="317"/>
    </location>
</feature>
<organism evidence="2 3">
    <name type="scientific">Phytophthora nicotianae</name>
    <name type="common">Potato buckeye rot agent</name>
    <name type="synonym">Phytophthora parasitica</name>
    <dbReference type="NCBI Taxonomy" id="4792"/>
    <lineage>
        <taxon>Eukaryota</taxon>
        <taxon>Sar</taxon>
        <taxon>Stramenopiles</taxon>
        <taxon>Oomycota</taxon>
        <taxon>Peronosporomycetes</taxon>
        <taxon>Peronosporales</taxon>
        <taxon>Peronosporaceae</taxon>
        <taxon>Phytophthora</taxon>
    </lineage>
</organism>
<evidence type="ECO:0000313" key="2">
    <source>
        <dbReference type="EMBL" id="KUF99664.1"/>
    </source>
</evidence>
<dbReference type="Proteomes" id="UP000054636">
    <property type="component" value="Unassembled WGS sequence"/>
</dbReference>
<feature type="region of interest" description="Disordered" evidence="1">
    <location>
        <begin position="642"/>
        <end position="678"/>
    </location>
</feature>
<feature type="compositionally biased region" description="Basic residues" evidence="1">
    <location>
        <begin position="735"/>
        <end position="745"/>
    </location>
</feature>
<evidence type="ECO:0000256" key="1">
    <source>
        <dbReference type="SAM" id="MobiDB-lite"/>
    </source>
</evidence>
<dbReference type="EMBL" id="LNFP01000020">
    <property type="protein sequence ID" value="KUF99664.1"/>
    <property type="molecule type" value="Genomic_DNA"/>
</dbReference>